<dbReference type="Gene3D" id="3.40.50.720">
    <property type="entry name" value="NAD(P)-binding Rossmann-like Domain"/>
    <property type="match status" value="1"/>
</dbReference>
<dbReference type="InterPro" id="IPR036291">
    <property type="entry name" value="NAD(P)-bd_dom_sf"/>
</dbReference>
<protein>
    <submittedName>
        <fullName evidence="4">SDR family oxidoreductase</fullName>
    </submittedName>
</protein>
<proteinExistence type="inferred from homology"/>
<dbReference type="InterPro" id="IPR002347">
    <property type="entry name" value="SDR_fam"/>
</dbReference>
<sequence length="261" mass="26810">MSLSFASSIVLITGASKGIGLACAQAFARAGARVVGVSRSPANLADAQARLRADGLDMHTYAADLADGPGAVALVERIENEVGAIDVLVNSAGAARRHTPEELGHEAFRQGMDAKYFPYVHTMDPVAKRMAGRGRGAIVNVIGMGGKSPTATHIAGGAANAALMLATAGYARVYAPRGLRINGINPGLTETGRVQAGLQVMAQAHGRSIEEQQAQEVAAIPMGRLAKPEEVASVALFLASEQASYVTGAIVPMDGCAVPLI</sequence>
<dbReference type="PANTHER" id="PTHR43639">
    <property type="entry name" value="OXIDOREDUCTASE, SHORT-CHAIN DEHYDROGENASE/REDUCTASE FAMILY (AFU_ORTHOLOGUE AFUA_5G02870)"/>
    <property type="match status" value="1"/>
</dbReference>
<dbReference type="EMBL" id="BAABFO010000021">
    <property type="protein sequence ID" value="GAA4339254.1"/>
    <property type="molecule type" value="Genomic_DNA"/>
</dbReference>
<gene>
    <name evidence="4" type="ORF">GCM10023144_37300</name>
</gene>
<dbReference type="RefSeq" id="WP_345251391.1">
    <property type="nucleotide sequence ID" value="NZ_BAABFO010000021.1"/>
</dbReference>
<dbReference type="SMART" id="SM00822">
    <property type="entry name" value="PKS_KR"/>
    <property type="match status" value="1"/>
</dbReference>
<keyword evidence="2" id="KW-0560">Oxidoreductase</keyword>
<evidence type="ECO:0000313" key="5">
    <source>
        <dbReference type="Proteomes" id="UP001501671"/>
    </source>
</evidence>
<evidence type="ECO:0000256" key="2">
    <source>
        <dbReference type="ARBA" id="ARBA00023002"/>
    </source>
</evidence>
<dbReference type="SUPFAM" id="SSF51735">
    <property type="entry name" value="NAD(P)-binding Rossmann-fold domains"/>
    <property type="match status" value="1"/>
</dbReference>
<comment type="similarity">
    <text evidence="1">Belongs to the short-chain dehydrogenases/reductases (SDR) family.</text>
</comment>
<accession>A0ABP8HH23</accession>
<organism evidence="4 5">
    <name type="scientific">Pigmentiphaga soli</name>
    <dbReference type="NCBI Taxonomy" id="1007095"/>
    <lineage>
        <taxon>Bacteria</taxon>
        <taxon>Pseudomonadati</taxon>
        <taxon>Pseudomonadota</taxon>
        <taxon>Betaproteobacteria</taxon>
        <taxon>Burkholderiales</taxon>
        <taxon>Alcaligenaceae</taxon>
        <taxon>Pigmentiphaga</taxon>
    </lineage>
</organism>
<dbReference type="InterPro" id="IPR057326">
    <property type="entry name" value="KR_dom"/>
</dbReference>
<comment type="caution">
    <text evidence="4">The sequence shown here is derived from an EMBL/GenBank/DDBJ whole genome shotgun (WGS) entry which is preliminary data.</text>
</comment>
<dbReference type="Proteomes" id="UP001501671">
    <property type="component" value="Unassembled WGS sequence"/>
</dbReference>
<dbReference type="PRINTS" id="PR00081">
    <property type="entry name" value="GDHRDH"/>
</dbReference>
<reference evidence="5" key="1">
    <citation type="journal article" date="2019" name="Int. J. Syst. Evol. Microbiol.">
        <title>The Global Catalogue of Microorganisms (GCM) 10K type strain sequencing project: providing services to taxonomists for standard genome sequencing and annotation.</title>
        <authorList>
            <consortium name="The Broad Institute Genomics Platform"/>
            <consortium name="The Broad Institute Genome Sequencing Center for Infectious Disease"/>
            <person name="Wu L."/>
            <person name="Ma J."/>
        </authorList>
    </citation>
    <scope>NUCLEOTIDE SEQUENCE [LARGE SCALE GENOMIC DNA]</scope>
    <source>
        <strain evidence="5">JCM 17666</strain>
    </source>
</reference>
<evidence type="ECO:0000256" key="1">
    <source>
        <dbReference type="ARBA" id="ARBA00006484"/>
    </source>
</evidence>
<feature type="domain" description="Ketoreductase" evidence="3">
    <location>
        <begin position="8"/>
        <end position="187"/>
    </location>
</feature>
<keyword evidence="5" id="KW-1185">Reference proteome</keyword>
<dbReference type="PANTHER" id="PTHR43639:SF1">
    <property type="entry name" value="SHORT-CHAIN DEHYDROGENASE_REDUCTASE FAMILY PROTEIN"/>
    <property type="match status" value="1"/>
</dbReference>
<dbReference type="Pfam" id="PF13561">
    <property type="entry name" value="adh_short_C2"/>
    <property type="match status" value="1"/>
</dbReference>
<evidence type="ECO:0000259" key="3">
    <source>
        <dbReference type="SMART" id="SM00822"/>
    </source>
</evidence>
<name>A0ABP8HH23_9BURK</name>
<evidence type="ECO:0000313" key="4">
    <source>
        <dbReference type="EMBL" id="GAA4339254.1"/>
    </source>
</evidence>